<dbReference type="EMBL" id="BRXW01000002">
    <property type="protein sequence ID" value="GMH99015.1"/>
    <property type="molecule type" value="Genomic_DNA"/>
</dbReference>
<sequence>MKKNYLELSRYITSYFPDLQSRVSGGVDRPPELWILISQITSMLQILGMAFVVLGDKLLEMVGISPATAPKWLQSAKENKMVVFFGLFFLNNVANGKLATGAFEVEYNGITVYSKLATGRMPSVQEVIKAIETVRMEYEKTLSA</sequence>
<organism evidence="4 5">
    <name type="scientific">Triparma laevis f. longispina</name>
    <dbReference type="NCBI Taxonomy" id="1714387"/>
    <lineage>
        <taxon>Eukaryota</taxon>
        <taxon>Sar</taxon>
        <taxon>Stramenopiles</taxon>
        <taxon>Ochrophyta</taxon>
        <taxon>Bolidophyceae</taxon>
        <taxon>Parmales</taxon>
        <taxon>Triparmaceae</taxon>
        <taxon>Triparma</taxon>
    </lineage>
</organism>
<keyword evidence="3" id="KW-0472">Membrane</keyword>
<proteinExistence type="predicted"/>
<dbReference type="Proteomes" id="UP001165122">
    <property type="component" value="Unassembled WGS sequence"/>
</dbReference>
<dbReference type="NCBIfam" id="TIGR02174">
    <property type="entry name" value="CXXU_selWTH"/>
    <property type="match status" value="1"/>
</dbReference>
<gene>
    <name evidence="4" type="ORF">TrLO_g6919</name>
</gene>
<dbReference type="InterPro" id="IPR011893">
    <property type="entry name" value="Selenoprotein_Rdx-typ"/>
</dbReference>
<dbReference type="InterPro" id="IPR019389">
    <property type="entry name" value="Selenoprotein_T"/>
</dbReference>
<dbReference type="InterPro" id="IPR036249">
    <property type="entry name" value="Thioredoxin-like_sf"/>
</dbReference>
<evidence type="ECO:0008006" key="6">
    <source>
        <dbReference type="Google" id="ProtNLM"/>
    </source>
</evidence>
<dbReference type="Pfam" id="PF10262">
    <property type="entry name" value="Rdx"/>
    <property type="match status" value="1"/>
</dbReference>
<feature type="transmembrane region" description="Helical" evidence="3">
    <location>
        <begin position="33"/>
        <end position="54"/>
    </location>
</feature>
<dbReference type="OrthoDB" id="60822at2759"/>
<keyword evidence="2" id="KW-0676">Redox-active center</keyword>
<dbReference type="PANTHER" id="PTHR13544">
    <property type="entry name" value="SELENOPROTEIN T"/>
    <property type="match status" value="1"/>
</dbReference>
<protein>
    <recommendedName>
        <fullName evidence="6">Selenoprotein T</fullName>
    </recommendedName>
</protein>
<name>A0A9W7C3J6_9STRA</name>
<dbReference type="SUPFAM" id="SSF52833">
    <property type="entry name" value="Thioredoxin-like"/>
    <property type="match status" value="1"/>
</dbReference>
<keyword evidence="3" id="KW-1133">Transmembrane helix</keyword>
<evidence type="ECO:0000313" key="5">
    <source>
        <dbReference type="Proteomes" id="UP001165122"/>
    </source>
</evidence>
<dbReference type="PANTHER" id="PTHR13544:SF0">
    <property type="entry name" value="THIOREDOXIN REDUCTASE-LIKE SELENOPROTEIN T"/>
    <property type="match status" value="1"/>
</dbReference>
<evidence type="ECO:0000256" key="1">
    <source>
        <dbReference type="ARBA" id="ARBA00022729"/>
    </source>
</evidence>
<keyword evidence="1" id="KW-0732">Signal</keyword>
<dbReference type="GO" id="GO:0045454">
    <property type="term" value="P:cell redox homeostasis"/>
    <property type="evidence" value="ECO:0007669"/>
    <property type="project" value="TreeGrafter"/>
</dbReference>
<keyword evidence="3" id="KW-0812">Transmembrane</keyword>
<evidence type="ECO:0000313" key="4">
    <source>
        <dbReference type="EMBL" id="GMH99015.1"/>
    </source>
</evidence>
<dbReference type="GO" id="GO:0004791">
    <property type="term" value="F:thioredoxin-disulfide reductase (NADPH) activity"/>
    <property type="evidence" value="ECO:0007669"/>
    <property type="project" value="TreeGrafter"/>
</dbReference>
<dbReference type="AlphaFoldDB" id="A0A9W7C3J6"/>
<dbReference type="Gene3D" id="3.40.30.10">
    <property type="entry name" value="Glutaredoxin"/>
    <property type="match status" value="1"/>
</dbReference>
<keyword evidence="5" id="KW-1185">Reference proteome</keyword>
<evidence type="ECO:0000256" key="2">
    <source>
        <dbReference type="ARBA" id="ARBA00023284"/>
    </source>
</evidence>
<comment type="caution">
    <text evidence="4">The sequence shown here is derived from an EMBL/GenBank/DDBJ whole genome shotgun (WGS) entry which is preliminary data.</text>
</comment>
<accession>A0A9W7C3J6</accession>
<reference evidence="5" key="1">
    <citation type="journal article" date="2023" name="Commun. Biol.">
        <title>Genome analysis of Parmales, the sister group of diatoms, reveals the evolutionary specialization of diatoms from phago-mixotrophs to photoautotrophs.</title>
        <authorList>
            <person name="Ban H."/>
            <person name="Sato S."/>
            <person name="Yoshikawa S."/>
            <person name="Yamada K."/>
            <person name="Nakamura Y."/>
            <person name="Ichinomiya M."/>
            <person name="Sato N."/>
            <person name="Blanc-Mathieu R."/>
            <person name="Endo H."/>
            <person name="Kuwata A."/>
            <person name="Ogata H."/>
        </authorList>
    </citation>
    <scope>NUCLEOTIDE SEQUENCE [LARGE SCALE GENOMIC DNA]</scope>
    <source>
        <strain evidence="5">NIES 3700</strain>
    </source>
</reference>
<evidence type="ECO:0000256" key="3">
    <source>
        <dbReference type="SAM" id="Phobius"/>
    </source>
</evidence>
<dbReference type="GO" id="GO:0005789">
    <property type="term" value="C:endoplasmic reticulum membrane"/>
    <property type="evidence" value="ECO:0007669"/>
    <property type="project" value="TreeGrafter"/>
</dbReference>